<keyword evidence="1" id="KW-0472">Membrane</keyword>
<dbReference type="OrthoDB" id="8708745at2"/>
<evidence type="ECO:0000313" key="3">
    <source>
        <dbReference type="Proteomes" id="UP000241868"/>
    </source>
</evidence>
<name>A0A2P7U2J9_9NEIS</name>
<organism evidence="2 3">
    <name type="scientific">Neisseria iguanae</name>
    <dbReference type="NCBI Taxonomy" id="90242"/>
    <lineage>
        <taxon>Bacteria</taxon>
        <taxon>Pseudomonadati</taxon>
        <taxon>Pseudomonadota</taxon>
        <taxon>Betaproteobacteria</taxon>
        <taxon>Neisseriales</taxon>
        <taxon>Neisseriaceae</taxon>
        <taxon>Neisseria</taxon>
    </lineage>
</organism>
<keyword evidence="3" id="KW-1185">Reference proteome</keyword>
<evidence type="ECO:0000313" key="2">
    <source>
        <dbReference type="EMBL" id="PSJ81186.1"/>
    </source>
</evidence>
<evidence type="ECO:0000256" key="1">
    <source>
        <dbReference type="SAM" id="Phobius"/>
    </source>
</evidence>
<gene>
    <name evidence="2" type="ORF">C7N83_01825</name>
</gene>
<sequence length="155" mass="17423">MKLLDADELVARVFAKTGLKIDADDPAIHDMLIQQAVMAAVLENFQQQQAEQNRQTTENFQVAFAETAAPVIAATEQLERQKKYLLAEIMQANAADLNQIENKLLGIVGHNMQKKVGQEQQAFLDSLKMLLLKAAVAWLIVWVLVQIALVWWFGH</sequence>
<dbReference type="AlphaFoldDB" id="A0A2P7U2J9"/>
<dbReference type="RefSeq" id="WP_106740208.1">
    <property type="nucleotide sequence ID" value="NZ_PXYY01000006.1"/>
</dbReference>
<reference evidence="2 3" key="1">
    <citation type="submission" date="2018-03" db="EMBL/GenBank/DDBJ databases">
        <title>Neisseria weixii sp. nov., isolated from the intestinal contents of Tibetan Plateau pika (Ochotona curzoniae) in Yushu, Qinghai Province, China.</title>
        <authorList>
            <person name="Gui Z."/>
        </authorList>
    </citation>
    <scope>NUCLEOTIDE SEQUENCE [LARGE SCALE GENOMIC DNA]</scope>
    <source>
        <strain evidence="2 3">ATCC 51483</strain>
    </source>
</reference>
<comment type="caution">
    <text evidence="2">The sequence shown here is derived from an EMBL/GenBank/DDBJ whole genome shotgun (WGS) entry which is preliminary data.</text>
</comment>
<dbReference type="EMBL" id="PXYY01000006">
    <property type="protein sequence ID" value="PSJ81186.1"/>
    <property type="molecule type" value="Genomic_DNA"/>
</dbReference>
<keyword evidence="1" id="KW-1133">Transmembrane helix</keyword>
<protein>
    <submittedName>
        <fullName evidence="2">Uncharacterized protein</fullName>
    </submittedName>
</protein>
<accession>A0A2P7U2J9</accession>
<keyword evidence="1" id="KW-0812">Transmembrane</keyword>
<dbReference type="Proteomes" id="UP000241868">
    <property type="component" value="Unassembled WGS sequence"/>
</dbReference>
<feature type="transmembrane region" description="Helical" evidence="1">
    <location>
        <begin position="130"/>
        <end position="153"/>
    </location>
</feature>
<proteinExistence type="predicted"/>